<sequence>MYMNTTMMNLIIWACIVVIHWFPTQTNAHGRLMDPVNRGSAWRKRFPVPANYDDMGNNCGGFGKQYGYNRGQCGVCGDDFSLPRPRPNENGGKYGRGVIVRRYQAGAPIQLQVEITANHKGYFEFSLCPLNSPQDLETEECFNAHPIYLKNGKRQFPVSENLYGIVNILGYLPPNVRCKRCVLRWHYHCGNNIPLTGNQETFRTCSDITIE</sequence>
<dbReference type="AlphaFoldDB" id="A0ABD2X4A0"/>
<dbReference type="InterPro" id="IPR004302">
    <property type="entry name" value="Cellulose/chitin-bd_N"/>
</dbReference>
<evidence type="ECO:0000313" key="4">
    <source>
        <dbReference type="Proteomes" id="UP001627154"/>
    </source>
</evidence>
<feature type="domain" description="Chitin-binding type-4" evidence="2">
    <location>
        <begin position="29"/>
        <end position="208"/>
    </location>
</feature>
<name>A0ABD2X4A0_9HYME</name>
<comment type="caution">
    <text evidence="3">The sequence shown here is derived from an EMBL/GenBank/DDBJ whole genome shotgun (WGS) entry which is preliminary data.</text>
</comment>
<proteinExistence type="predicted"/>
<feature type="chain" id="PRO_5044852076" description="Chitin-binding type-4 domain-containing protein" evidence="1">
    <location>
        <begin position="29"/>
        <end position="211"/>
    </location>
</feature>
<reference evidence="3 4" key="1">
    <citation type="journal article" date="2024" name="bioRxiv">
        <title>A reference genome for Trichogramma kaykai: A tiny desert-dwelling parasitoid wasp with competing sex-ratio distorters.</title>
        <authorList>
            <person name="Culotta J."/>
            <person name="Lindsey A.R."/>
        </authorList>
    </citation>
    <scope>NUCLEOTIDE SEQUENCE [LARGE SCALE GENOMIC DNA]</scope>
    <source>
        <strain evidence="3 4">KSX58</strain>
    </source>
</reference>
<organism evidence="3 4">
    <name type="scientific">Trichogramma kaykai</name>
    <dbReference type="NCBI Taxonomy" id="54128"/>
    <lineage>
        <taxon>Eukaryota</taxon>
        <taxon>Metazoa</taxon>
        <taxon>Ecdysozoa</taxon>
        <taxon>Arthropoda</taxon>
        <taxon>Hexapoda</taxon>
        <taxon>Insecta</taxon>
        <taxon>Pterygota</taxon>
        <taxon>Neoptera</taxon>
        <taxon>Endopterygota</taxon>
        <taxon>Hymenoptera</taxon>
        <taxon>Apocrita</taxon>
        <taxon>Proctotrupomorpha</taxon>
        <taxon>Chalcidoidea</taxon>
        <taxon>Trichogrammatidae</taxon>
        <taxon>Trichogramma</taxon>
    </lineage>
</organism>
<feature type="signal peptide" evidence="1">
    <location>
        <begin position="1"/>
        <end position="28"/>
    </location>
</feature>
<dbReference type="EMBL" id="JBJJXI010000054">
    <property type="protein sequence ID" value="KAL3400045.1"/>
    <property type="molecule type" value="Genomic_DNA"/>
</dbReference>
<gene>
    <name evidence="3" type="ORF">TKK_006658</name>
</gene>
<accession>A0ABD2X4A0</accession>
<dbReference type="PANTHER" id="PTHR21113:SF6">
    <property type="entry name" value="CHITIN-BINDING TYPE-4 DOMAIN-CONTAINING PROTEIN"/>
    <property type="match status" value="1"/>
</dbReference>
<evidence type="ECO:0000259" key="2">
    <source>
        <dbReference type="Pfam" id="PF03067"/>
    </source>
</evidence>
<dbReference type="Pfam" id="PF03067">
    <property type="entry name" value="LPMO_10"/>
    <property type="match status" value="1"/>
</dbReference>
<keyword evidence="4" id="KW-1185">Reference proteome</keyword>
<evidence type="ECO:0000313" key="3">
    <source>
        <dbReference type="EMBL" id="KAL3400045.1"/>
    </source>
</evidence>
<protein>
    <recommendedName>
        <fullName evidence="2">Chitin-binding type-4 domain-containing protein</fullName>
    </recommendedName>
</protein>
<dbReference type="Proteomes" id="UP001627154">
    <property type="component" value="Unassembled WGS sequence"/>
</dbReference>
<evidence type="ECO:0000256" key="1">
    <source>
        <dbReference type="SAM" id="SignalP"/>
    </source>
</evidence>
<dbReference type="PANTHER" id="PTHR21113">
    <property type="entry name" value="AGAP001705-PA"/>
    <property type="match status" value="1"/>
</dbReference>
<keyword evidence="1" id="KW-0732">Signal</keyword>